<dbReference type="AlphaFoldDB" id="A0A183UYN3"/>
<evidence type="ECO:0000256" key="1">
    <source>
        <dbReference type="SAM" id="MobiDB-lite"/>
    </source>
</evidence>
<proteinExistence type="predicted"/>
<feature type="compositionally biased region" description="Polar residues" evidence="1">
    <location>
        <begin position="292"/>
        <end position="303"/>
    </location>
</feature>
<evidence type="ECO:0000313" key="4">
    <source>
        <dbReference type="WBParaSite" id="TCNE_0001360301-mRNA-1"/>
    </source>
</evidence>
<gene>
    <name evidence="2" type="ORF">TCNE_LOCUS13603</name>
</gene>
<evidence type="ECO:0000313" key="3">
    <source>
        <dbReference type="Proteomes" id="UP000050794"/>
    </source>
</evidence>
<keyword evidence="3" id="KW-1185">Reference proteome</keyword>
<feature type="compositionally biased region" description="Basic and acidic residues" evidence="1">
    <location>
        <begin position="376"/>
        <end position="386"/>
    </location>
</feature>
<feature type="region of interest" description="Disordered" evidence="1">
    <location>
        <begin position="276"/>
        <end position="319"/>
    </location>
</feature>
<dbReference type="EMBL" id="UYWY01021805">
    <property type="protein sequence ID" value="VDM44924.1"/>
    <property type="molecule type" value="Genomic_DNA"/>
</dbReference>
<reference evidence="2 3" key="2">
    <citation type="submission" date="2018-11" db="EMBL/GenBank/DDBJ databases">
        <authorList>
            <consortium name="Pathogen Informatics"/>
        </authorList>
    </citation>
    <scope>NUCLEOTIDE SEQUENCE [LARGE SCALE GENOMIC DNA]</scope>
</reference>
<feature type="compositionally biased region" description="Basic and acidic residues" evidence="1">
    <location>
        <begin position="342"/>
        <end position="369"/>
    </location>
</feature>
<accession>A0A183UYN3</accession>
<feature type="compositionally biased region" description="Basic and acidic residues" evidence="1">
    <location>
        <begin position="64"/>
        <end position="75"/>
    </location>
</feature>
<feature type="region of interest" description="Disordered" evidence="1">
    <location>
        <begin position="28"/>
        <end position="128"/>
    </location>
</feature>
<feature type="compositionally biased region" description="Basic and acidic residues" evidence="1">
    <location>
        <begin position="304"/>
        <end position="319"/>
    </location>
</feature>
<feature type="compositionally biased region" description="Polar residues" evidence="1">
    <location>
        <begin position="113"/>
        <end position="126"/>
    </location>
</feature>
<protein>
    <submittedName>
        <fullName evidence="4">Transmembrane protein</fullName>
    </submittedName>
</protein>
<evidence type="ECO:0000313" key="2">
    <source>
        <dbReference type="EMBL" id="VDM44924.1"/>
    </source>
</evidence>
<reference evidence="4" key="1">
    <citation type="submission" date="2016-06" db="UniProtKB">
        <authorList>
            <consortium name="WormBaseParasite"/>
        </authorList>
    </citation>
    <scope>IDENTIFICATION</scope>
</reference>
<dbReference type="WBParaSite" id="TCNE_0001360301-mRNA-1">
    <property type="protein sequence ID" value="TCNE_0001360301-mRNA-1"/>
    <property type="gene ID" value="TCNE_0001360301"/>
</dbReference>
<organism evidence="3 4">
    <name type="scientific">Toxocara canis</name>
    <name type="common">Canine roundworm</name>
    <dbReference type="NCBI Taxonomy" id="6265"/>
    <lineage>
        <taxon>Eukaryota</taxon>
        <taxon>Metazoa</taxon>
        <taxon>Ecdysozoa</taxon>
        <taxon>Nematoda</taxon>
        <taxon>Chromadorea</taxon>
        <taxon>Rhabditida</taxon>
        <taxon>Spirurina</taxon>
        <taxon>Ascaridomorpha</taxon>
        <taxon>Ascaridoidea</taxon>
        <taxon>Toxocaridae</taxon>
        <taxon>Toxocara</taxon>
    </lineage>
</organism>
<feature type="region of interest" description="Disordered" evidence="1">
    <location>
        <begin position="338"/>
        <end position="386"/>
    </location>
</feature>
<dbReference type="Proteomes" id="UP000050794">
    <property type="component" value="Unassembled WGS sequence"/>
</dbReference>
<name>A0A183UYN3_TOXCA</name>
<sequence>MADRRRRDVRDEAKRKRGMLCEDATVEAATVESNDAVQRSDELNKQDSAGNQLPAEGLPCASEPEEKTHFERVDAVARPAVSKGKRKNSLRWKTDSPNRQTTESTTLEETVTQDQGETQDDSGTANERTKFEMVAVESRPAVSKHRRKNLKWKDSDKEVLSRSVRALELIRNAELVDGTLSDKENASVAAFFANPAILRTHTKRLVSKALGSAMDRLKEISTDEDLKQFFEDRPSAIDDMFQELLNNRALLPSCWILTEGMHSIFIAGPEKMKTVAKTPKSKETKGNIEAENATQRTRASTLSKAKELEETKEVVKSTDETRGVRKVLELATPWGRRRKSWRKSDRSHRSEKSRKSEKRGRPQKEEEQTKQQQKATELDEREKKAWQETEAERRSFLAFALPAAYRFFNWK</sequence>
<feature type="compositionally biased region" description="Low complexity" evidence="1">
    <location>
        <begin position="101"/>
        <end position="112"/>
    </location>
</feature>